<evidence type="ECO:0000313" key="4">
    <source>
        <dbReference type="Proteomes" id="UP001153636"/>
    </source>
</evidence>
<sequence length="405" mass="46418">MAEEVIELLQSWNIPDEVINKFSECYHNSNTNYFVCPIPSCSRIYHRKNSLKQHMNTIHQANFCHDNLAKNTDDENIINESYSTSDTHIEDNILCESVAVTEGVPRSVIQTLIESVSAFMSSGLIDKILESLLDFFPCHTKSTSFEYIKSMLKLMENPFSSLDTEYKRFKHFQKSDKLFMPQEIFLGVSEDQQLKKEYSENNVLRNIIHGSNWSSKFHSEILPLVLYYDDFERGNPLGSHAGNYKISDIYFFIATLPPDHLSKLENIFVTFLVHSIDKIKFGNSVFQVIVNELSLLETEGINIRVNGTLVNVKFALAAISGDNLGVHGILGLFESFSATHFCRFCTIPKEETVTVTHELQDYLRKVSDYADHLNRKLGVKEQCIWNSLPNFHLYKNSTCDVSILH</sequence>
<dbReference type="InterPro" id="IPR013087">
    <property type="entry name" value="Znf_C2H2_type"/>
</dbReference>
<organism evidence="3 4">
    <name type="scientific">Psylliodes chrysocephalus</name>
    <dbReference type="NCBI Taxonomy" id="3402493"/>
    <lineage>
        <taxon>Eukaryota</taxon>
        <taxon>Metazoa</taxon>
        <taxon>Ecdysozoa</taxon>
        <taxon>Arthropoda</taxon>
        <taxon>Hexapoda</taxon>
        <taxon>Insecta</taxon>
        <taxon>Pterygota</taxon>
        <taxon>Neoptera</taxon>
        <taxon>Endopterygota</taxon>
        <taxon>Coleoptera</taxon>
        <taxon>Polyphaga</taxon>
        <taxon>Cucujiformia</taxon>
        <taxon>Chrysomeloidea</taxon>
        <taxon>Chrysomelidae</taxon>
        <taxon>Galerucinae</taxon>
        <taxon>Alticini</taxon>
        <taxon>Psylliodes</taxon>
    </lineage>
</organism>
<dbReference type="Proteomes" id="UP001153636">
    <property type="component" value="Chromosome 6"/>
</dbReference>
<dbReference type="EMBL" id="OV651818">
    <property type="protein sequence ID" value="CAH1111557.1"/>
    <property type="molecule type" value="Genomic_DNA"/>
</dbReference>
<dbReference type="SMART" id="SM00355">
    <property type="entry name" value="ZnF_C2H2"/>
    <property type="match status" value="1"/>
</dbReference>
<evidence type="ECO:0000256" key="1">
    <source>
        <dbReference type="PROSITE-ProRule" id="PRU00042"/>
    </source>
</evidence>
<reference evidence="3" key="1">
    <citation type="submission" date="2022-01" db="EMBL/GenBank/DDBJ databases">
        <authorList>
            <person name="King R."/>
        </authorList>
    </citation>
    <scope>NUCLEOTIDE SEQUENCE</scope>
</reference>
<gene>
    <name evidence="3" type="ORF">PSYICH_LOCUS12360</name>
</gene>
<evidence type="ECO:0000259" key="2">
    <source>
        <dbReference type="PROSITE" id="PS50157"/>
    </source>
</evidence>
<name>A0A9P0D7B7_9CUCU</name>
<evidence type="ECO:0000313" key="3">
    <source>
        <dbReference type="EMBL" id="CAH1111557.1"/>
    </source>
</evidence>
<dbReference type="PROSITE" id="PS50157">
    <property type="entry name" value="ZINC_FINGER_C2H2_2"/>
    <property type="match status" value="1"/>
</dbReference>
<protein>
    <recommendedName>
        <fullName evidence="2">C2H2-type domain-containing protein</fullName>
    </recommendedName>
</protein>
<keyword evidence="4" id="KW-1185">Reference proteome</keyword>
<keyword evidence="1" id="KW-0479">Metal-binding</keyword>
<feature type="domain" description="C2H2-type" evidence="2">
    <location>
        <begin position="34"/>
        <end position="59"/>
    </location>
</feature>
<dbReference type="PROSITE" id="PS00028">
    <property type="entry name" value="ZINC_FINGER_C2H2_1"/>
    <property type="match status" value="1"/>
</dbReference>
<dbReference type="OrthoDB" id="6768135at2759"/>
<accession>A0A9P0D7B7</accession>
<proteinExistence type="predicted"/>
<keyword evidence="1" id="KW-0862">Zinc</keyword>
<dbReference type="AlphaFoldDB" id="A0A9P0D7B7"/>
<dbReference type="Gene3D" id="3.30.160.60">
    <property type="entry name" value="Classic Zinc Finger"/>
    <property type="match status" value="1"/>
</dbReference>
<dbReference type="GO" id="GO:0008270">
    <property type="term" value="F:zinc ion binding"/>
    <property type="evidence" value="ECO:0007669"/>
    <property type="project" value="UniProtKB-KW"/>
</dbReference>
<keyword evidence="1" id="KW-0863">Zinc-finger</keyword>